<comment type="caution">
    <text evidence="1">The sequence shown here is derived from an EMBL/GenBank/DDBJ whole genome shotgun (WGS) entry which is preliminary data.</text>
</comment>
<accession>A0ABV8XNS6</accession>
<dbReference type="RefSeq" id="WP_380040380.1">
    <property type="nucleotide sequence ID" value="NZ_JBHSEH010000018.1"/>
</dbReference>
<sequence length="128" mass="14261">MNIGDLSRALREAEASHLITLEVLSELRPGQMSLAELKAGTLAWLDEYDTPGYYNRQHTGYDARFCYQHLQNAVALLWIAETAGVESHILRQGAEAILSTSGRPGTVAAAFRRACSWETVEQQLVRRT</sequence>
<name>A0ABV8XNS6_9DEIO</name>
<evidence type="ECO:0000313" key="1">
    <source>
        <dbReference type="EMBL" id="MFC4427165.1"/>
    </source>
</evidence>
<evidence type="ECO:0000313" key="2">
    <source>
        <dbReference type="Proteomes" id="UP001595998"/>
    </source>
</evidence>
<organism evidence="1 2">
    <name type="scientific">Deinococcus navajonensis</name>
    <dbReference type="NCBI Taxonomy" id="309884"/>
    <lineage>
        <taxon>Bacteria</taxon>
        <taxon>Thermotogati</taxon>
        <taxon>Deinococcota</taxon>
        <taxon>Deinococci</taxon>
        <taxon>Deinococcales</taxon>
        <taxon>Deinococcaceae</taxon>
        <taxon>Deinococcus</taxon>
    </lineage>
</organism>
<dbReference type="EMBL" id="JBHSEH010000018">
    <property type="protein sequence ID" value="MFC4427165.1"/>
    <property type="molecule type" value="Genomic_DNA"/>
</dbReference>
<reference evidence="2" key="1">
    <citation type="journal article" date="2019" name="Int. J. Syst. Evol. Microbiol.">
        <title>The Global Catalogue of Microorganisms (GCM) 10K type strain sequencing project: providing services to taxonomists for standard genome sequencing and annotation.</title>
        <authorList>
            <consortium name="The Broad Institute Genomics Platform"/>
            <consortium name="The Broad Institute Genome Sequencing Center for Infectious Disease"/>
            <person name="Wu L."/>
            <person name="Ma J."/>
        </authorList>
    </citation>
    <scope>NUCLEOTIDE SEQUENCE [LARGE SCALE GENOMIC DNA]</scope>
    <source>
        <strain evidence="2">CCUG 56029</strain>
    </source>
</reference>
<gene>
    <name evidence="1" type="ORF">ACFOZ9_13190</name>
</gene>
<dbReference type="Proteomes" id="UP001595998">
    <property type="component" value="Unassembled WGS sequence"/>
</dbReference>
<proteinExistence type="predicted"/>
<protein>
    <submittedName>
        <fullName evidence="1">Uncharacterized protein</fullName>
    </submittedName>
</protein>
<keyword evidence="2" id="KW-1185">Reference proteome</keyword>